<organism evidence="1 2">
    <name type="scientific">Spirosoma taeanense</name>
    <dbReference type="NCBI Taxonomy" id="2735870"/>
    <lineage>
        <taxon>Bacteria</taxon>
        <taxon>Pseudomonadati</taxon>
        <taxon>Bacteroidota</taxon>
        <taxon>Cytophagia</taxon>
        <taxon>Cytophagales</taxon>
        <taxon>Cytophagaceae</taxon>
        <taxon>Spirosoma</taxon>
    </lineage>
</organism>
<name>A0A6M5YB70_9BACT</name>
<dbReference type="Proteomes" id="UP000502756">
    <property type="component" value="Chromosome"/>
</dbReference>
<dbReference type="EMBL" id="CP053435">
    <property type="protein sequence ID" value="QJW91408.1"/>
    <property type="molecule type" value="Genomic_DNA"/>
</dbReference>
<dbReference type="RefSeq" id="WP_171741259.1">
    <property type="nucleotide sequence ID" value="NZ_CP053435.1"/>
</dbReference>
<sequence length="54" mass="5879">MKKSFAIKAVQVSKNTIISAAKSESANLLKFMKPDECCKVMAIQGLSNKLSFSL</sequence>
<gene>
    <name evidence="1" type="ORF">HNV11_19510</name>
</gene>
<keyword evidence="2" id="KW-1185">Reference proteome</keyword>
<dbReference type="KEGG" id="stae:HNV11_19510"/>
<evidence type="ECO:0000313" key="2">
    <source>
        <dbReference type="Proteomes" id="UP000502756"/>
    </source>
</evidence>
<dbReference type="AlphaFoldDB" id="A0A6M5YB70"/>
<proteinExistence type="predicted"/>
<protein>
    <submittedName>
        <fullName evidence="1">Uncharacterized protein</fullName>
    </submittedName>
</protein>
<reference evidence="1 2" key="1">
    <citation type="submission" date="2020-05" db="EMBL/GenBank/DDBJ databases">
        <title>Genome sequencing of Spirosoma sp. TS118.</title>
        <authorList>
            <person name="Lee J.-H."/>
            <person name="Jeong S."/>
            <person name="Zhao L."/>
            <person name="Jung J.-H."/>
            <person name="Kim M.-K."/>
            <person name="Lim S."/>
        </authorList>
    </citation>
    <scope>NUCLEOTIDE SEQUENCE [LARGE SCALE GENOMIC DNA]</scope>
    <source>
        <strain evidence="1 2">TS118</strain>
    </source>
</reference>
<accession>A0A6M5YB70</accession>
<evidence type="ECO:0000313" key="1">
    <source>
        <dbReference type="EMBL" id="QJW91408.1"/>
    </source>
</evidence>